<feature type="region of interest" description="Disordered" evidence="4">
    <location>
        <begin position="1"/>
        <end position="31"/>
    </location>
</feature>
<gene>
    <name evidence="5" type="ORF">J2X12_003981</name>
</gene>
<comment type="similarity">
    <text evidence="1">Belongs to the bacterial solute-binding protein 1 family.</text>
</comment>
<dbReference type="Gene3D" id="3.40.190.10">
    <property type="entry name" value="Periplasmic binding protein-like II"/>
    <property type="match status" value="2"/>
</dbReference>
<organism evidence="5 6">
    <name type="scientific">Pseudarthrobacter oxydans</name>
    <name type="common">Arthrobacter oxydans</name>
    <dbReference type="NCBI Taxonomy" id="1671"/>
    <lineage>
        <taxon>Bacteria</taxon>
        <taxon>Bacillati</taxon>
        <taxon>Actinomycetota</taxon>
        <taxon>Actinomycetes</taxon>
        <taxon>Micrococcales</taxon>
        <taxon>Micrococcaceae</taxon>
        <taxon>Pseudarthrobacter</taxon>
    </lineage>
</organism>
<evidence type="ECO:0000256" key="1">
    <source>
        <dbReference type="ARBA" id="ARBA00008520"/>
    </source>
</evidence>
<dbReference type="GO" id="GO:0015768">
    <property type="term" value="P:maltose transport"/>
    <property type="evidence" value="ECO:0007669"/>
    <property type="project" value="TreeGrafter"/>
</dbReference>
<feature type="compositionally biased region" description="Low complexity" evidence="4">
    <location>
        <begin position="21"/>
        <end position="30"/>
    </location>
</feature>
<name>A0AAW8NF16_PSEOX</name>
<dbReference type="Pfam" id="PF01547">
    <property type="entry name" value="SBP_bac_1"/>
    <property type="match status" value="1"/>
</dbReference>
<dbReference type="GO" id="GO:0055052">
    <property type="term" value="C:ATP-binding cassette (ABC) transporter complex, substrate-binding subunit-containing"/>
    <property type="evidence" value="ECO:0007669"/>
    <property type="project" value="TreeGrafter"/>
</dbReference>
<protein>
    <submittedName>
        <fullName evidence="5">Multiple sugar transport system substrate-binding protein</fullName>
    </submittedName>
</protein>
<keyword evidence="2" id="KW-0813">Transport</keyword>
<dbReference type="CDD" id="cd14750">
    <property type="entry name" value="PBP2_TMBP"/>
    <property type="match status" value="1"/>
</dbReference>
<reference evidence="5" key="1">
    <citation type="submission" date="2023-07" db="EMBL/GenBank/DDBJ databases">
        <title>Sorghum-associated microbial communities from plants grown in Nebraska, USA.</title>
        <authorList>
            <person name="Schachtman D."/>
        </authorList>
    </citation>
    <scope>NUCLEOTIDE SEQUENCE</scope>
    <source>
        <strain evidence="5">BE261</strain>
    </source>
</reference>
<evidence type="ECO:0000313" key="6">
    <source>
        <dbReference type="Proteomes" id="UP001262032"/>
    </source>
</evidence>
<dbReference type="RefSeq" id="WP_310114299.1">
    <property type="nucleotide sequence ID" value="NZ_JAVDTN010000020.1"/>
</dbReference>
<dbReference type="Proteomes" id="UP001262032">
    <property type="component" value="Unassembled WGS sequence"/>
</dbReference>
<evidence type="ECO:0000256" key="3">
    <source>
        <dbReference type="ARBA" id="ARBA00022729"/>
    </source>
</evidence>
<dbReference type="InterPro" id="IPR006059">
    <property type="entry name" value="SBP"/>
</dbReference>
<accession>A0AAW8NF16</accession>
<keyword evidence="5" id="KW-0762">Sugar transport</keyword>
<keyword evidence="3" id="KW-0732">Signal</keyword>
<dbReference type="GeneID" id="97424341"/>
<dbReference type="GO" id="GO:0042956">
    <property type="term" value="P:maltodextrin transmembrane transport"/>
    <property type="evidence" value="ECO:0007669"/>
    <property type="project" value="TreeGrafter"/>
</dbReference>
<dbReference type="EMBL" id="JAVDWN010000021">
    <property type="protein sequence ID" value="MDR7165927.1"/>
    <property type="molecule type" value="Genomic_DNA"/>
</dbReference>
<dbReference type="PANTHER" id="PTHR30061">
    <property type="entry name" value="MALTOSE-BINDING PERIPLASMIC PROTEIN"/>
    <property type="match status" value="1"/>
</dbReference>
<evidence type="ECO:0000256" key="4">
    <source>
        <dbReference type="SAM" id="MobiDB-lite"/>
    </source>
</evidence>
<evidence type="ECO:0000313" key="5">
    <source>
        <dbReference type="EMBL" id="MDR7165927.1"/>
    </source>
</evidence>
<comment type="caution">
    <text evidence="5">The sequence shown here is derived from an EMBL/GenBank/DDBJ whole genome shotgun (WGS) entry which is preliminary data.</text>
</comment>
<sequence>MDLIRPSFPLHEETTAASVPSARRSGMGAASRRRTRITAAAAAAMAAGLLLTACGGGAATQGADQPAAADPASAANATGSLNVCGGKDASGIYKGTVEAFTKANGKVTAKYTEIGATTDEARTQAVQRLEGKSSECDIFVTDVIWTSEFASQGWLLDQTKLVEANKDRLIPSTVETAKYEDKYWASPFFTNAGLVYYQKDKVAKPETWQQLYAEAAGAEGNSYVYQGKQYEGLTVNFLEMLYSAGGEVLDENGEVRIDSPETREVLDFMVKGLEDGSADRAVLTYNEDPARLAYESGNFGYQRNWPHVYRLLNATPLAGTFGVAPLPAWEGGNASGVLGGWNLAISAHSANQAGAVAFIDFATTPDWQKHVAMDFSQAPVNEAAYADPEVLAKMPFATELLASVKGAKPRPISPVYPQISQAIYKNVYAVLSGAATTEDAVKTMAEEITAAKASF</sequence>
<dbReference type="GO" id="GO:1901982">
    <property type="term" value="F:maltose binding"/>
    <property type="evidence" value="ECO:0007669"/>
    <property type="project" value="TreeGrafter"/>
</dbReference>
<evidence type="ECO:0000256" key="2">
    <source>
        <dbReference type="ARBA" id="ARBA00022448"/>
    </source>
</evidence>
<dbReference type="PANTHER" id="PTHR30061:SF50">
    <property type="entry name" value="MALTOSE_MALTODEXTRIN-BINDING PERIPLASMIC PROTEIN"/>
    <property type="match status" value="1"/>
</dbReference>
<proteinExistence type="inferred from homology"/>
<dbReference type="SUPFAM" id="SSF53850">
    <property type="entry name" value="Periplasmic binding protein-like II"/>
    <property type="match status" value="1"/>
</dbReference>
<dbReference type="AlphaFoldDB" id="A0AAW8NF16"/>